<evidence type="ECO:0000313" key="1">
    <source>
        <dbReference type="EMBL" id="SDG04010.1"/>
    </source>
</evidence>
<accession>A0A1G7R229</accession>
<gene>
    <name evidence="1" type="ORF">SAMN05216553_10524</name>
</gene>
<dbReference type="Proteomes" id="UP000199623">
    <property type="component" value="Unassembled WGS sequence"/>
</dbReference>
<dbReference type="EMBL" id="FNCC01000005">
    <property type="protein sequence ID" value="SDG04010.1"/>
    <property type="molecule type" value="Genomic_DNA"/>
</dbReference>
<proteinExistence type="predicted"/>
<dbReference type="AlphaFoldDB" id="A0A1G7R229"/>
<organism evidence="1 2">
    <name type="scientific">Lentzea fradiae</name>
    <dbReference type="NCBI Taxonomy" id="200378"/>
    <lineage>
        <taxon>Bacteria</taxon>
        <taxon>Bacillati</taxon>
        <taxon>Actinomycetota</taxon>
        <taxon>Actinomycetes</taxon>
        <taxon>Pseudonocardiales</taxon>
        <taxon>Pseudonocardiaceae</taxon>
        <taxon>Lentzea</taxon>
    </lineage>
</organism>
<keyword evidence="2" id="KW-1185">Reference proteome</keyword>
<dbReference type="OrthoDB" id="5124265at2"/>
<evidence type="ECO:0000313" key="2">
    <source>
        <dbReference type="Proteomes" id="UP000199623"/>
    </source>
</evidence>
<sequence>MTAVRRADGVIRVGSLPSRPERTALVEARGALLAWDVLGDPVPAVEIHDAEQAAEWLWEVYGPTAAAAILGDVTEVELALLGGSVEALAWLRWAQAWWPASTIGGIPALDPALLAAEIAVHTAAVEHLLDDDEAVTRALANVTAPAGNVSAEVLALYEQVETIAEDFGVTVSPAAAKRRVEWALAAGEAPSRDGLRLRSGATAVDWSLVPAGVLDAVAPVWWEVRRTAGATVLSVSVEAAPAAKPVDLLARCGPDLEVPLYPDGGAFVGASDVDATWLSEDIAPVVFAPRFADADRIGAPVDIATQTAVIALARTRLTSPAASLTEREAGRR</sequence>
<protein>
    <submittedName>
        <fullName evidence="1">Uncharacterized protein</fullName>
    </submittedName>
</protein>
<reference evidence="2" key="1">
    <citation type="submission" date="2016-10" db="EMBL/GenBank/DDBJ databases">
        <authorList>
            <person name="Varghese N."/>
            <person name="Submissions S."/>
        </authorList>
    </citation>
    <scope>NUCLEOTIDE SEQUENCE [LARGE SCALE GENOMIC DNA]</scope>
    <source>
        <strain evidence="2">CGMCC 4.3506</strain>
    </source>
</reference>
<name>A0A1G7R229_9PSEU</name>
<dbReference type="RefSeq" id="WP_090048693.1">
    <property type="nucleotide sequence ID" value="NZ_FNCC01000005.1"/>
</dbReference>
<dbReference type="STRING" id="200378.SAMN05216553_10524"/>